<reference evidence="2 3" key="1">
    <citation type="journal article" date="2019" name="Int. J. Syst. Evol. Microbiol.">
        <title>The Global Catalogue of Microorganisms (GCM) 10K type strain sequencing project: providing services to taxonomists for standard genome sequencing and annotation.</title>
        <authorList>
            <consortium name="The Broad Institute Genomics Platform"/>
            <consortium name="The Broad Institute Genome Sequencing Center for Infectious Disease"/>
            <person name="Wu L."/>
            <person name="Ma J."/>
        </authorList>
    </citation>
    <scope>NUCLEOTIDE SEQUENCE [LARGE SCALE GENOMIC DNA]</scope>
    <source>
        <strain evidence="2 3">JCM 15933</strain>
    </source>
</reference>
<dbReference type="Pfam" id="PF03621">
    <property type="entry name" value="MbtH"/>
    <property type="match status" value="1"/>
</dbReference>
<dbReference type="SUPFAM" id="SSF160582">
    <property type="entry name" value="MbtH-like"/>
    <property type="match status" value="1"/>
</dbReference>
<dbReference type="InterPro" id="IPR038020">
    <property type="entry name" value="MbtH-like_sf"/>
</dbReference>
<dbReference type="InterPro" id="IPR005153">
    <property type="entry name" value="MbtH-like_dom"/>
</dbReference>
<comment type="caution">
    <text evidence="2">The sequence shown here is derived from an EMBL/GenBank/DDBJ whole genome shotgun (WGS) entry which is preliminary data.</text>
</comment>
<keyword evidence="3" id="KW-1185">Reference proteome</keyword>
<gene>
    <name evidence="2" type="ORF">GCM10009827_069210</name>
</gene>
<dbReference type="PANTHER" id="PTHR38444:SF1">
    <property type="entry name" value="ENTEROBACTIN BIOSYNTHESIS PROTEIN YBDZ"/>
    <property type="match status" value="1"/>
</dbReference>
<dbReference type="EMBL" id="BAAAQD010000015">
    <property type="protein sequence ID" value="GAA1540016.1"/>
    <property type="molecule type" value="Genomic_DNA"/>
</dbReference>
<dbReference type="PANTHER" id="PTHR38444">
    <property type="entry name" value="ENTEROBACTIN BIOSYNTHESIS PROTEIN YBDZ"/>
    <property type="match status" value="1"/>
</dbReference>
<proteinExistence type="predicted"/>
<dbReference type="Gene3D" id="3.90.820.10">
    <property type="entry name" value="Structural Genomics, Unknown Function 30-nov-00 1gh9 Mol_id"/>
    <property type="match status" value="1"/>
</dbReference>
<accession>A0ABN2BFE5</accession>
<dbReference type="SMART" id="SM00923">
    <property type="entry name" value="MbtH"/>
    <property type="match status" value="1"/>
</dbReference>
<evidence type="ECO:0000313" key="2">
    <source>
        <dbReference type="EMBL" id="GAA1540016.1"/>
    </source>
</evidence>
<organism evidence="2 3">
    <name type="scientific">Dactylosporangium maewongense</name>
    <dbReference type="NCBI Taxonomy" id="634393"/>
    <lineage>
        <taxon>Bacteria</taxon>
        <taxon>Bacillati</taxon>
        <taxon>Actinomycetota</taxon>
        <taxon>Actinomycetes</taxon>
        <taxon>Micromonosporales</taxon>
        <taxon>Micromonosporaceae</taxon>
        <taxon>Dactylosporangium</taxon>
    </lineage>
</organism>
<dbReference type="RefSeq" id="WP_344506640.1">
    <property type="nucleotide sequence ID" value="NZ_BAAAQD010000015.1"/>
</dbReference>
<name>A0ABN2BFE5_9ACTN</name>
<feature type="domain" description="MbtH-like" evidence="1">
    <location>
        <begin position="1"/>
        <end position="46"/>
    </location>
</feature>
<evidence type="ECO:0000259" key="1">
    <source>
        <dbReference type="SMART" id="SM00923"/>
    </source>
</evidence>
<dbReference type="Proteomes" id="UP001501470">
    <property type="component" value="Unassembled WGS sequence"/>
</dbReference>
<sequence length="66" mass="7422">MNDAFRVVRNDEEQYSIMPSDMTNPPGWRDEGTVGTRAACLARIGEVWTDLRPRSLRESVAARAAQ</sequence>
<protein>
    <submittedName>
        <fullName evidence="2">MbtH family NRPS accessory protein</fullName>
    </submittedName>
</protein>
<dbReference type="InterPro" id="IPR037407">
    <property type="entry name" value="MLP_fam"/>
</dbReference>
<evidence type="ECO:0000313" key="3">
    <source>
        <dbReference type="Proteomes" id="UP001501470"/>
    </source>
</evidence>